<accession>A0A2M7H4D1</accession>
<protein>
    <submittedName>
        <fullName evidence="1">Uncharacterized protein</fullName>
    </submittedName>
</protein>
<evidence type="ECO:0000313" key="2">
    <source>
        <dbReference type="Proteomes" id="UP000230292"/>
    </source>
</evidence>
<dbReference type="AlphaFoldDB" id="A0A2M7H4D1"/>
<gene>
    <name evidence="1" type="ORF">COW24_02000</name>
</gene>
<evidence type="ECO:0000313" key="1">
    <source>
        <dbReference type="EMBL" id="PIW37088.1"/>
    </source>
</evidence>
<comment type="caution">
    <text evidence="1">The sequence shown here is derived from an EMBL/GenBank/DDBJ whole genome shotgun (WGS) entry which is preliminary data.</text>
</comment>
<reference evidence="1 2" key="1">
    <citation type="submission" date="2017-09" db="EMBL/GenBank/DDBJ databases">
        <title>Depth-based differentiation of microbial function through sediment-hosted aquifers and enrichment of novel symbionts in the deep terrestrial subsurface.</title>
        <authorList>
            <person name="Probst A.J."/>
            <person name="Ladd B."/>
            <person name="Jarett J.K."/>
            <person name="Geller-Mcgrath D.E."/>
            <person name="Sieber C.M."/>
            <person name="Emerson J.B."/>
            <person name="Anantharaman K."/>
            <person name="Thomas B.C."/>
            <person name="Malmstrom R."/>
            <person name="Stieglmeier M."/>
            <person name="Klingl A."/>
            <person name="Woyke T."/>
            <person name="Ryan C.M."/>
            <person name="Banfield J.F."/>
        </authorList>
    </citation>
    <scope>NUCLEOTIDE SEQUENCE [LARGE SCALE GENOMIC DNA]</scope>
    <source>
        <strain evidence="1">CG15_BIG_FIL_POST_REV_8_21_14_020_45_12</strain>
    </source>
</reference>
<name>A0A2M7H4D1_9BACT</name>
<sequence>MNKHDSLPKRQRTLIGRGGDTSAWKLDKVKPEVGATRNGLVMKTFEGYNERHRGWEADKIKGFNQPVREYLEETHQRLRSQYGDAILPCRVVANPDESGRYFLLQAHADPKNYSGRSQLLLELTPDDIQNPDLQQRIGNFATSLKENYERWVRGDRTAVVPDIEKANIILDQAGERFYYIDNEAMEAPYAGKTLNRWFDLESVAARLEMMSGKTAEQILADPFYQALFAKYAESYPALETARTDDREFYVILMQMGDDIRSEAIAEFERYMASAK</sequence>
<dbReference type="Proteomes" id="UP000230292">
    <property type="component" value="Unassembled WGS sequence"/>
</dbReference>
<dbReference type="EMBL" id="PFGC01000024">
    <property type="protein sequence ID" value="PIW37088.1"/>
    <property type="molecule type" value="Genomic_DNA"/>
</dbReference>
<proteinExistence type="predicted"/>
<organism evidence="1 2">
    <name type="scientific">Candidatus Kerfeldbacteria bacterium CG15_BIG_FIL_POST_REV_8_21_14_020_45_12</name>
    <dbReference type="NCBI Taxonomy" id="2014247"/>
    <lineage>
        <taxon>Bacteria</taxon>
        <taxon>Candidatus Kerfeldiibacteriota</taxon>
    </lineage>
</organism>